<feature type="transmembrane region" description="Helical" evidence="6">
    <location>
        <begin position="145"/>
        <end position="166"/>
    </location>
</feature>
<keyword evidence="7" id="KW-0732">Signal</keyword>
<keyword evidence="3 6" id="KW-0812">Transmembrane</keyword>
<evidence type="ECO:0000313" key="9">
    <source>
        <dbReference type="EMBL" id="SDG20268.1"/>
    </source>
</evidence>
<dbReference type="GO" id="GO:0016020">
    <property type="term" value="C:membrane"/>
    <property type="evidence" value="ECO:0007669"/>
    <property type="project" value="UniProtKB-SubCell"/>
</dbReference>
<feature type="transmembrane region" description="Helical" evidence="6">
    <location>
        <begin position="208"/>
        <end position="229"/>
    </location>
</feature>
<sequence length="291" mass="31442">MTPTVRAALWMIGSIASFSAMAVAGRELSGRYDTFEIMMYRSAFGVVVVLSLAAATGAWRQINTRNLGLQLLRNMAHFTGQNLWFLAVTLIPLAQVFAMEFTSPLWVVVLSIFLLGERLTATRAIAALMGFIGILIVARPDMGNLNLGIVAAASCAVFFALTNVLTKRLTRTQDITTILFYLTTTQLVFGLLTAGYDGDIALPDAASLPFLALVGVCGLLAHYCLTNALSLAPATVVVPIDFVRLPVIAIIGMLLYAEALDIWVFVGAGVIFAGNYLNLWFETRKPRAQTA</sequence>
<feature type="transmembrane region" description="Helical" evidence="6">
    <location>
        <begin position="178"/>
        <end position="196"/>
    </location>
</feature>
<evidence type="ECO:0000259" key="8">
    <source>
        <dbReference type="Pfam" id="PF00892"/>
    </source>
</evidence>
<dbReference type="RefSeq" id="WP_093742208.1">
    <property type="nucleotide sequence ID" value="NZ_FNBP01000005.1"/>
</dbReference>
<reference evidence="10" key="1">
    <citation type="submission" date="2016-10" db="EMBL/GenBank/DDBJ databases">
        <authorList>
            <person name="Varghese N."/>
            <person name="Submissions S."/>
        </authorList>
    </citation>
    <scope>NUCLEOTIDE SEQUENCE [LARGE SCALE GENOMIC DNA]</scope>
    <source>
        <strain evidence="10">DSM 16477</strain>
    </source>
</reference>
<comment type="similarity">
    <text evidence="2">Belongs to the drug/metabolite transporter (DMT) superfamily. 10 TMS drug/metabolite exporter (DME) (TC 2.A.7.3) family.</text>
</comment>
<keyword evidence="5 6" id="KW-0472">Membrane</keyword>
<feature type="chain" id="PRO_5011455288" evidence="7">
    <location>
        <begin position="23"/>
        <end position="291"/>
    </location>
</feature>
<feature type="transmembrane region" description="Helical" evidence="6">
    <location>
        <begin position="38"/>
        <end position="59"/>
    </location>
</feature>
<dbReference type="Proteomes" id="UP000199399">
    <property type="component" value="Unassembled WGS sequence"/>
</dbReference>
<evidence type="ECO:0000256" key="4">
    <source>
        <dbReference type="ARBA" id="ARBA00022989"/>
    </source>
</evidence>
<evidence type="ECO:0000256" key="5">
    <source>
        <dbReference type="ARBA" id="ARBA00023136"/>
    </source>
</evidence>
<feature type="domain" description="EamA" evidence="8">
    <location>
        <begin position="7"/>
        <end position="138"/>
    </location>
</feature>
<keyword evidence="4 6" id="KW-1133">Transmembrane helix</keyword>
<feature type="transmembrane region" description="Helical" evidence="6">
    <location>
        <begin position="122"/>
        <end position="139"/>
    </location>
</feature>
<evidence type="ECO:0000256" key="6">
    <source>
        <dbReference type="SAM" id="Phobius"/>
    </source>
</evidence>
<evidence type="ECO:0000256" key="2">
    <source>
        <dbReference type="ARBA" id="ARBA00009853"/>
    </source>
</evidence>
<dbReference type="SUPFAM" id="SSF103481">
    <property type="entry name" value="Multidrug resistance efflux transporter EmrE"/>
    <property type="match status" value="2"/>
</dbReference>
<dbReference type="InterPro" id="IPR037185">
    <property type="entry name" value="EmrE-like"/>
</dbReference>
<dbReference type="PANTHER" id="PTHR22911:SF6">
    <property type="entry name" value="SOLUTE CARRIER FAMILY 35 MEMBER G1"/>
    <property type="match status" value="1"/>
</dbReference>
<protein>
    <submittedName>
        <fullName evidence="9">Threonine/homoserine efflux transporter RhtA</fullName>
    </submittedName>
</protein>
<organism evidence="9 10">
    <name type="scientific">Sulfitobacter delicatus</name>
    <dbReference type="NCBI Taxonomy" id="218672"/>
    <lineage>
        <taxon>Bacteria</taxon>
        <taxon>Pseudomonadati</taxon>
        <taxon>Pseudomonadota</taxon>
        <taxon>Alphaproteobacteria</taxon>
        <taxon>Rhodobacterales</taxon>
        <taxon>Roseobacteraceae</taxon>
        <taxon>Sulfitobacter</taxon>
    </lineage>
</organism>
<evidence type="ECO:0000313" key="10">
    <source>
        <dbReference type="Proteomes" id="UP000199399"/>
    </source>
</evidence>
<evidence type="ECO:0000256" key="1">
    <source>
        <dbReference type="ARBA" id="ARBA00004141"/>
    </source>
</evidence>
<dbReference type="PANTHER" id="PTHR22911">
    <property type="entry name" value="ACYL-MALONYL CONDENSING ENZYME-RELATED"/>
    <property type="match status" value="1"/>
</dbReference>
<proteinExistence type="inferred from homology"/>
<dbReference type="STRING" id="218672.SAMN04489759_105143"/>
<evidence type="ECO:0000256" key="3">
    <source>
        <dbReference type="ARBA" id="ARBA00022692"/>
    </source>
</evidence>
<dbReference type="Pfam" id="PF00892">
    <property type="entry name" value="EamA"/>
    <property type="match status" value="2"/>
</dbReference>
<name>A0A1G7SB76_9RHOB</name>
<accession>A0A1G7SB76</accession>
<comment type="subcellular location">
    <subcellularLocation>
        <location evidence="1">Membrane</location>
        <topology evidence="1">Multi-pass membrane protein</topology>
    </subcellularLocation>
</comment>
<keyword evidence="10" id="KW-1185">Reference proteome</keyword>
<evidence type="ECO:0000256" key="7">
    <source>
        <dbReference type="SAM" id="SignalP"/>
    </source>
</evidence>
<dbReference type="OrthoDB" id="9810329at2"/>
<feature type="transmembrane region" description="Helical" evidence="6">
    <location>
        <begin position="71"/>
        <end position="91"/>
    </location>
</feature>
<dbReference type="AlphaFoldDB" id="A0A1G7SB76"/>
<dbReference type="Gene3D" id="1.10.3730.20">
    <property type="match status" value="1"/>
</dbReference>
<dbReference type="InterPro" id="IPR000620">
    <property type="entry name" value="EamA_dom"/>
</dbReference>
<feature type="transmembrane region" description="Helical" evidence="6">
    <location>
        <begin position="262"/>
        <end position="281"/>
    </location>
</feature>
<dbReference type="EMBL" id="FNBP01000005">
    <property type="protein sequence ID" value="SDG20268.1"/>
    <property type="molecule type" value="Genomic_DNA"/>
</dbReference>
<feature type="domain" description="EamA" evidence="8">
    <location>
        <begin position="147"/>
        <end position="279"/>
    </location>
</feature>
<gene>
    <name evidence="9" type="ORF">SAMN04489759_105143</name>
</gene>
<feature type="signal peptide" evidence="7">
    <location>
        <begin position="1"/>
        <end position="22"/>
    </location>
</feature>